<feature type="transmembrane region" description="Helical" evidence="1">
    <location>
        <begin position="51"/>
        <end position="74"/>
    </location>
</feature>
<evidence type="ECO:0000256" key="1">
    <source>
        <dbReference type="SAM" id="Phobius"/>
    </source>
</evidence>
<keyword evidence="1" id="KW-0472">Membrane</keyword>
<evidence type="ECO:0008006" key="4">
    <source>
        <dbReference type="Google" id="ProtNLM"/>
    </source>
</evidence>
<evidence type="ECO:0000313" key="3">
    <source>
        <dbReference type="Proteomes" id="UP000029393"/>
    </source>
</evidence>
<dbReference type="Proteomes" id="UP000029393">
    <property type="component" value="Unassembled WGS sequence"/>
</dbReference>
<dbReference type="PANTHER" id="PTHR39165">
    <property type="entry name" value="IG HYPOTHETICAL 17883"/>
    <property type="match status" value="1"/>
</dbReference>
<feature type="transmembrane region" description="Helical" evidence="1">
    <location>
        <begin position="86"/>
        <end position="110"/>
    </location>
</feature>
<keyword evidence="1" id="KW-0812">Transmembrane</keyword>
<dbReference type="InterPro" id="IPR007403">
    <property type="entry name" value="DUF456"/>
</dbReference>
<keyword evidence="1" id="KW-1133">Transmembrane helix</keyword>
<organism evidence="2 3">
    <name type="scientific">Arenimonas metalli CF5-1</name>
    <dbReference type="NCBI Taxonomy" id="1384056"/>
    <lineage>
        <taxon>Bacteria</taxon>
        <taxon>Pseudomonadati</taxon>
        <taxon>Pseudomonadota</taxon>
        <taxon>Gammaproteobacteria</taxon>
        <taxon>Lysobacterales</taxon>
        <taxon>Lysobacteraceae</taxon>
        <taxon>Arenimonas</taxon>
    </lineage>
</organism>
<accession>A0A091B3J7</accession>
<dbReference type="AlphaFoldDB" id="A0A091B3J7"/>
<dbReference type="PANTHER" id="PTHR39165:SF1">
    <property type="entry name" value="DUF456 DOMAIN-CONTAINING PROTEIN"/>
    <property type="match status" value="1"/>
</dbReference>
<feature type="transmembrane region" description="Helical" evidence="1">
    <location>
        <begin position="6"/>
        <end position="39"/>
    </location>
</feature>
<proteinExistence type="predicted"/>
<protein>
    <recommendedName>
        <fullName evidence="4">DUF456 domain-containing protein</fullName>
    </recommendedName>
</protein>
<dbReference type="RefSeq" id="WP_034211354.1">
    <property type="nucleotide sequence ID" value="NZ_AVCK01000012.1"/>
</dbReference>
<comment type="caution">
    <text evidence="2">The sequence shown here is derived from an EMBL/GenBank/DDBJ whole genome shotgun (WGS) entry which is preliminary data.</text>
</comment>
<dbReference type="PATRIC" id="fig|1384056.3.peg.1099"/>
<reference evidence="2 3" key="1">
    <citation type="submission" date="2013-09" db="EMBL/GenBank/DDBJ databases">
        <title>Genome sequencing of Arenimonas metalli.</title>
        <authorList>
            <person name="Chen F."/>
            <person name="Wang G."/>
        </authorList>
    </citation>
    <scope>NUCLEOTIDE SEQUENCE [LARGE SCALE GENOMIC DNA]</scope>
    <source>
        <strain evidence="2 3">CF5-1</strain>
    </source>
</reference>
<evidence type="ECO:0000313" key="2">
    <source>
        <dbReference type="EMBL" id="KFN47178.1"/>
    </source>
</evidence>
<dbReference type="eggNOG" id="COG2839">
    <property type="taxonomic scope" value="Bacteria"/>
</dbReference>
<name>A0A091B3J7_9GAMM</name>
<feature type="transmembrane region" description="Helical" evidence="1">
    <location>
        <begin position="131"/>
        <end position="161"/>
    </location>
</feature>
<gene>
    <name evidence="2" type="ORF">N787_02430</name>
</gene>
<dbReference type="Pfam" id="PF04306">
    <property type="entry name" value="DUF456"/>
    <property type="match status" value="1"/>
</dbReference>
<sequence length="162" mass="16503">MDTQTAYYLVAGALILIGLLGTVLPVLPGLPVMFAGMLLAAWTDDFQRIGGVTLVVLGVLVVLSIAVDLLSSVVGAKRVGASNKALWGAGLGGLVGIFFGLPGLVAGPFLGAAMGEMSNGKEWRDASRVGFGTWVGLALGAALKVALAFTMLGVFGLALWLD</sequence>
<dbReference type="EMBL" id="AVCK01000012">
    <property type="protein sequence ID" value="KFN47178.1"/>
    <property type="molecule type" value="Genomic_DNA"/>
</dbReference>
<keyword evidence="3" id="KW-1185">Reference proteome</keyword>
<dbReference type="STRING" id="1384056.N787_02430"/>